<dbReference type="AlphaFoldDB" id="X1FNI0"/>
<dbReference type="InterPro" id="IPR013651">
    <property type="entry name" value="ATP-grasp_RimK-type"/>
</dbReference>
<keyword evidence="3" id="KW-0067">ATP-binding</keyword>
<evidence type="ECO:0000256" key="3">
    <source>
        <dbReference type="ARBA" id="ARBA00022840"/>
    </source>
</evidence>
<sequence length="280" mass="31140">MKLAIIASTNTYECQRISKEGSDFFDKIELFLIPDLTVKIKNKKNNFLYKNQPFPLGFDIYLFRGTSKGESLAVMLAEFLNNKGKIIVDEKLARPKGGSKFTTLLKLNTAGISVPVSFQALAVSEILNQAKKIGYPIIAKHKKGKKGKGVYKLDNKKELALFTEKNQDLESIIFQQFIDSNFDIRVFVVGDKALGSMKRTAPAGDFRSNIAVGGTGEKFDASRDLCNMAIKSIQAVRNEIAGIDVMIKNNQAYVIEVNRAPEFQGFEKNTGVNVARKILE</sequence>
<name>X1FNI0_9ZZZZ</name>
<accession>X1FNI0</accession>
<dbReference type="PROSITE" id="PS50975">
    <property type="entry name" value="ATP_GRASP"/>
    <property type="match status" value="1"/>
</dbReference>
<dbReference type="SUPFAM" id="SSF56059">
    <property type="entry name" value="Glutathione synthetase ATP-binding domain-like"/>
    <property type="match status" value="1"/>
</dbReference>
<dbReference type="InterPro" id="IPR011761">
    <property type="entry name" value="ATP-grasp"/>
</dbReference>
<dbReference type="GO" id="GO:0005737">
    <property type="term" value="C:cytoplasm"/>
    <property type="evidence" value="ECO:0007669"/>
    <property type="project" value="TreeGrafter"/>
</dbReference>
<keyword evidence="2" id="KW-0547">Nucleotide-binding</keyword>
<protein>
    <recommendedName>
        <fullName evidence="4">ATP-grasp domain-containing protein</fullName>
    </recommendedName>
</protein>
<dbReference type="Gene3D" id="3.40.50.20">
    <property type="match status" value="1"/>
</dbReference>
<proteinExistence type="predicted"/>
<dbReference type="NCBIfam" id="TIGR00768">
    <property type="entry name" value="rimK_fam"/>
    <property type="match status" value="1"/>
</dbReference>
<dbReference type="PANTHER" id="PTHR21621">
    <property type="entry name" value="RIBOSOMAL PROTEIN S6 MODIFICATION PROTEIN"/>
    <property type="match status" value="1"/>
</dbReference>
<keyword evidence="1" id="KW-0479">Metal-binding</keyword>
<dbReference type="PANTHER" id="PTHR21621:SF0">
    <property type="entry name" value="BETA-CITRYLGLUTAMATE SYNTHASE B-RELATED"/>
    <property type="match status" value="1"/>
</dbReference>
<dbReference type="Pfam" id="PF08443">
    <property type="entry name" value="RimK"/>
    <property type="match status" value="1"/>
</dbReference>
<comment type="caution">
    <text evidence="5">The sequence shown here is derived from an EMBL/GenBank/DDBJ whole genome shotgun (WGS) entry which is preliminary data.</text>
</comment>
<evidence type="ECO:0000256" key="1">
    <source>
        <dbReference type="ARBA" id="ARBA00022723"/>
    </source>
</evidence>
<feature type="non-terminal residue" evidence="5">
    <location>
        <position position="280"/>
    </location>
</feature>
<dbReference type="InterPro" id="IPR013815">
    <property type="entry name" value="ATP_grasp_subdomain_1"/>
</dbReference>
<dbReference type="Gene3D" id="3.30.1490.20">
    <property type="entry name" value="ATP-grasp fold, A domain"/>
    <property type="match status" value="1"/>
</dbReference>
<dbReference type="Gene3D" id="3.30.470.20">
    <property type="entry name" value="ATP-grasp fold, B domain"/>
    <property type="match status" value="1"/>
</dbReference>
<reference evidence="5" key="1">
    <citation type="journal article" date="2014" name="Front. Microbiol.">
        <title>High frequency of phylogenetically diverse reductive dehalogenase-homologous genes in deep subseafloor sedimentary metagenomes.</title>
        <authorList>
            <person name="Kawai M."/>
            <person name="Futagami T."/>
            <person name="Toyoda A."/>
            <person name="Takaki Y."/>
            <person name="Nishi S."/>
            <person name="Hori S."/>
            <person name="Arai W."/>
            <person name="Tsubouchi T."/>
            <person name="Morono Y."/>
            <person name="Uchiyama I."/>
            <person name="Ito T."/>
            <person name="Fujiyama A."/>
            <person name="Inagaki F."/>
            <person name="Takami H."/>
        </authorList>
    </citation>
    <scope>NUCLEOTIDE SEQUENCE</scope>
    <source>
        <strain evidence="5">Expedition CK06-06</strain>
    </source>
</reference>
<evidence type="ECO:0000259" key="4">
    <source>
        <dbReference type="PROSITE" id="PS50975"/>
    </source>
</evidence>
<dbReference type="EMBL" id="BARU01008976">
    <property type="protein sequence ID" value="GAH46507.1"/>
    <property type="molecule type" value="Genomic_DNA"/>
</dbReference>
<evidence type="ECO:0000256" key="2">
    <source>
        <dbReference type="ARBA" id="ARBA00022741"/>
    </source>
</evidence>
<evidence type="ECO:0000313" key="5">
    <source>
        <dbReference type="EMBL" id="GAH46507.1"/>
    </source>
</evidence>
<organism evidence="5">
    <name type="scientific">marine sediment metagenome</name>
    <dbReference type="NCBI Taxonomy" id="412755"/>
    <lineage>
        <taxon>unclassified sequences</taxon>
        <taxon>metagenomes</taxon>
        <taxon>ecological metagenomes</taxon>
    </lineage>
</organism>
<dbReference type="GO" id="GO:0046872">
    <property type="term" value="F:metal ion binding"/>
    <property type="evidence" value="ECO:0007669"/>
    <property type="project" value="UniProtKB-KW"/>
</dbReference>
<dbReference type="GO" id="GO:0016879">
    <property type="term" value="F:ligase activity, forming carbon-nitrogen bonds"/>
    <property type="evidence" value="ECO:0007669"/>
    <property type="project" value="TreeGrafter"/>
</dbReference>
<dbReference type="InterPro" id="IPR004666">
    <property type="entry name" value="Rp_bS6_RimK/Lys_biosynth_LsyX"/>
</dbReference>
<dbReference type="GO" id="GO:0005524">
    <property type="term" value="F:ATP binding"/>
    <property type="evidence" value="ECO:0007669"/>
    <property type="project" value="UniProtKB-KW"/>
</dbReference>
<gene>
    <name evidence="5" type="ORF">S03H2_17410</name>
</gene>
<feature type="domain" description="ATP-grasp" evidence="4">
    <location>
        <begin position="104"/>
        <end position="280"/>
    </location>
</feature>